<dbReference type="Pfam" id="PF13490">
    <property type="entry name" value="zf-HC2"/>
    <property type="match status" value="1"/>
</dbReference>
<dbReference type="InterPro" id="IPR027383">
    <property type="entry name" value="Znf_put"/>
</dbReference>
<evidence type="ECO:0000313" key="4">
    <source>
        <dbReference type="Proteomes" id="UP000317036"/>
    </source>
</evidence>
<reference evidence="3 4" key="1">
    <citation type="submission" date="2019-07" db="EMBL/GenBank/DDBJ databases">
        <authorList>
            <person name="Kim J."/>
        </authorList>
    </citation>
    <scope>NUCLEOTIDE SEQUENCE [LARGE SCALE GENOMIC DNA]</scope>
    <source>
        <strain evidence="3 4">JC52</strain>
    </source>
</reference>
<protein>
    <submittedName>
        <fullName evidence="3">Zf-HC2 domain-containing protein</fullName>
    </submittedName>
</protein>
<feature type="domain" description="Putative zinc-finger" evidence="2">
    <location>
        <begin position="3"/>
        <end position="37"/>
    </location>
</feature>
<evidence type="ECO:0000259" key="2">
    <source>
        <dbReference type="Pfam" id="PF13490"/>
    </source>
</evidence>
<evidence type="ECO:0000313" key="3">
    <source>
        <dbReference type="EMBL" id="TVY11629.1"/>
    </source>
</evidence>
<keyword evidence="1" id="KW-1133">Transmembrane helix</keyword>
<dbReference type="Proteomes" id="UP000317036">
    <property type="component" value="Unassembled WGS sequence"/>
</dbReference>
<gene>
    <name evidence="3" type="ORF">FPZ49_02700</name>
</gene>
<feature type="transmembrane region" description="Helical" evidence="1">
    <location>
        <begin position="99"/>
        <end position="119"/>
    </location>
</feature>
<evidence type="ECO:0000256" key="1">
    <source>
        <dbReference type="SAM" id="Phobius"/>
    </source>
</evidence>
<keyword evidence="1" id="KW-0472">Membrane</keyword>
<keyword evidence="1" id="KW-0812">Transmembrane</keyword>
<name>A0A559KHN1_9BACL</name>
<dbReference type="AlphaFoldDB" id="A0A559KHN1"/>
<accession>A0A559KHN1</accession>
<dbReference type="EMBL" id="VNJI01000002">
    <property type="protein sequence ID" value="TVY11629.1"/>
    <property type="molecule type" value="Genomic_DNA"/>
</dbReference>
<keyword evidence="4" id="KW-1185">Reference proteome</keyword>
<proteinExistence type="predicted"/>
<comment type="caution">
    <text evidence="3">The sequence shown here is derived from an EMBL/GenBank/DDBJ whole genome shotgun (WGS) entry which is preliminary data.</text>
</comment>
<organism evidence="3 4">
    <name type="scientific">Paenibacillus cremeus</name>
    <dbReference type="NCBI Taxonomy" id="2163881"/>
    <lineage>
        <taxon>Bacteria</taxon>
        <taxon>Bacillati</taxon>
        <taxon>Bacillota</taxon>
        <taxon>Bacilli</taxon>
        <taxon>Bacillales</taxon>
        <taxon>Paenibacillaceae</taxon>
        <taxon>Paenibacillus</taxon>
    </lineage>
</organism>
<feature type="transmembrane region" description="Helical" evidence="1">
    <location>
        <begin position="184"/>
        <end position="203"/>
    </location>
</feature>
<dbReference type="OrthoDB" id="2679416at2"/>
<dbReference type="RefSeq" id="WP_144842911.1">
    <property type="nucleotide sequence ID" value="NZ_VNJI01000002.1"/>
</dbReference>
<sequence length="208" mass="23695">MKCDEIEEWLGIYWDLPEEDEQRQVVDRHIEQCRSCAEEFEIWQESTDLIRTSVDGGEPAAIPMSVSSSVMKRIYQEDSWRVPVGGRLYHFSYKLRRNLTAVVSLCLAMFMFTFMFSILNERGGEQPTSHDSAVFGRIGDPVVLASSQTDSMNVHAMPTAVASLKGFSEPFMYHVGPIHTVKDYILFISLLGLTSTLLIMNWLSRTRS</sequence>